<proteinExistence type="predicted"/>
<dbReference type="AlphaFoldDB" id="A0A840S0Q4"/>
<dbReference type="InterPro" id="IPR036514">
    <property type="entry name" value="SGNH_hydro_sf"/>
</dbReference>
<feature type="chain" id="PRO_5032620296" evidence="1">
    <location>
        <begin position="19"/>
        <end position="311"/>
    </location>
</feature>
<name>A0A840S0Q4_9BURK</name>
<organism evidence="2 3">
    <name type="scientific">Inhella inkyongensis</name>
    <dbReference type="NCBI Taxonomy" id="392593"/>
    <lineage>
        <taxon>Bacteria</taxon>
        <taxon>Pseudomonadati</taxon>
        <taxon>Pseudomonadota</taxon>
        <taxon>Betaproteobacteria</taxon>
        <taxon>Burkholderiales</taxon>
        <taxon>Sphaerotilaceae</taxon>
        <taxon>Inhella</taxon>
    </lineage>
</organism>
<dbReference type="EMBL" id="JACHHO010000001">
    <property type="protein sequence ID" value="MBB5203092.1"/>
    <property type="molecule type" value="Genomic_DNA"/>
</dbReference>
<dbReference type="Gene3D" id="3.40.50.1110">
    <property type="entry name" value="SGNH hydrolase"/>
    <property type="match status" value="1"/>
</dbReference>
<dbReference type="OrthoDB" id="9148933at2"/>
<protein>
    <submittedName>
        <fullName evidence="2">Phospholipase/lecithinase/hemolysin</fullName>
    </submittedName>
</protein>
<keyword evidence="1" id="KW-0732">Signal</keyword>
<dbReference type="GO" id="GO:0016788">
    <property type="term" value="F:hydrolase activity, acting on ester bonds"/>
    <property type="evidence" value="ECO:0007669"/>
    <property type="project" value="UniProtKB-ARBA"/>
</dbReference>
<evidence type="ECO:0000313" key="3">
    <source>
        <dbReference type="Proteomes" id="UP000554837"/>
    </source>
</evidence>
<dbReference type="Proteomes" id="UP000554837">
    <property type="component" value="Unassembled WGS sequence"/>
</dbReference>
<evidence type="ECO:0000313" key="2">
    <source>
        <dbReference type="EMBL" id="MBB5203092.1"/>
    </source>
</evidence>
<gene>
    <name evidence="2" type="ORF">HNQ51_000385</name>
</gene>
<reference evidence="2 3" key="1">
    <citation type="submission" date="2020-08" db="EMBL/GenBank/DDBJ databases">
        <title>Genomic Encyclopedia of Type Strains, Phase IV (KMG-IV): sequencing the most valuable type-strain genomes for metagenomic binning, comparative biology and taxonomic classification.</title>
        <authorList>
            <person name="Goeker M."/>
        </authorList>
    </citation>
    <scope>NUCLEOTIDE SEQUENCE [LARGE SCALE GENOMIC DNA]</scope>
    <source>
        <strain evidence="2 3">DSM 23958</strain>
    </source>
</reference>
<accession>A0A840S0Q4</accession>
<sequence>MKFQLRSGLAAMSLAALSACGGGSTQIEPFKPTRLLAFGDEQAFLAEGGKRYGVNALKTGTTTGEVDCAGNPILAQAMATQFSLVLARCNPDNKPVTGYLLGAVGAKVADVKAQIDQHFAASGTVGPKDLITLQVGTHDLVEIYQQFPLKAEAELIELAKTRGKALADQVNRLANANGRIIILTTVDIGLTPYGQAQKAAHTDTDRAALMGRLTAAFNSAMRLGLIEDGRLIGLALADESIATIAKFPSGFGFTDVVKAACTTALPNCTTATLDAAVGTNTWLWADSLRLGPAGATSVNNLAVGRAVNNPF</sequence>
<keyword evidence="3" id="KW-1185">Reference proteome</keyword>
<dbReference type="PROSITE" id="PS51257">
    <property type="entry name" value="PROKAR_LIPOPROTEIN"/>
    <property type="match status" value="1"/>
</dbReference>
<evidence type="ECO:0000256" key="1">
    <source>
        <dbReference type="SAM" id="SignalP"/>
    </source>
</evidence>
<comment type="caution">
    <text evidence="2">The sequence shown here is derived from an EMBL/GenBank/DDBJ whole genome shotgun (WGS) entry which is preliminary data.</text>
</comment>
<feature type="signal peptide" evidence="1">
    <location>
        <begin position="1"/>
        <end position="18"/>
    </location>
</feature>
<dbReference type="RefSeq" id="WP_138857826.1">
    <property type="nucleotide sequence ID" value="NZ_CP040709.1"/>
</dbReference>